<protein>
    <submittedName>
        <fullName evidence="2">Uncharacterized protein</fullName>
    </submittedName>
</protein>
<dbReference type="AlphaFoldDB" id="A0A0A8ZA54"/>
<evidence type="ECO:0000256" key="1">
    <source>
        <dbReference type="SAM" id="SignalP"/>
    </source>
</evidence>
<name>A0A0A8ZA54_ARUDO</name>
<reference evidence="2" key="1">
    <citation type="submission" date="2014-09" db="EMBL/GenBank/DDBJ databases">
        <authorList>
            <person name="Magalhaes I.L.F."/>
            <person name="Oliveira U."/>
            <person name="Santos F.R."/>
            <person name="Vidigal T.H.D.A."/>
            <person name="Brescovit A.D."/>
            <person name="Santos A.J."/>
        </authorList>
    </citation>
    <scope>NUCLEOTIDE SEQUENCE</scope>
    <source>
        <tissue evidence="2">Shoot tissue taken approximately 20 cm above the soil surface</tissue>
    </source>
</reference>
<accession>A0A0A8ZA54</accession>
<reference evidence="2" key="2">
    <citation type="journal article" date="2015" name="Data Brief">
        <title>Shoot transcriptome of the giant reed, Arundo donax.</title>
        <authorList>
            <person name="Barrero R.A."/>
            <person name="Guerrero F.D."/>
            <person name="Moolhuijzen P."/>
            <person name="Goolsby J.A."/>
            <person name="Tidwell J."/>
            <person name="Bellgard S.E."/>
            <person name="Bellgard M.I."/>
        </authorList>
    </citation>
    <scope>NUCLEOTIDE SEQUENCE</scope>
    <source>
        <tissue evidence="2">Shoot tissue taken approximately 20 cm above the soil surface</tissue>
    </source>
</reference>
<evidence type="ECO:0000313" key="2">
    <source>
        <dbReference type="EMBL" id="JAD35681.1"/>
    </source>
</evidence>
<keyword evidence="1" id="KW-0732">Signal</keyword>
<feature type="chain" id="PRO_5002042334" evidence="1">
    <location>
        <begin position="23"/>
        <end position="47"/>
    </location>
</feature>
<proteinExistence type="predicted"/>
<dbReference type="EMBL" id="GBRH01262214">
    <property type="protein sequence ID" value="JAD35681.1"/>
    <property type="molecule type" value="Transcribed_RNA"/>
</dbReference>
<organism evidence="2">
    <name type="scientific">Arundo donax</name>
    <name type="common">Giant reed</name>
    <name type="synonym">Donax arundinaceus</name>
    <dbReference type="NCBI Taxonomy" id="35708"/>
    <lineage>
        <taxon>Eukaryota</taxon>
        <taxon>Viridiplantae</taxon>
        <taxon>Streptophyta</taxon>
        <taxon>Embryophyta</taxon>
        <taxon>Tracheophyta</taxon>
        <taxon>Spermatophyta</taxon>
        <taxon>Magnoliopsida</taxon>
        <taxon>Liliopsida</taxon>
        <taxon>Poales</taxon>
        <taxon>Poaceae</taxon>
        <taxon>PACMAD clade</taxon>
        <taxon>Arundinoideae</taxon>
        <taxon>Arundineae</taxon>
        <taxon>Arundo</taxon>
    </lineage>
</organism>
<feature type="signal peptide" evidence="1">
    <location>
        <begin position="1"/>
        <end position="22"/>
    </location>
</feature>
<sequence>MIPLNCLCALLYPLPCFIVSHGIPPVSHDVALSDGSVTLCGTSASAG</sequence>